<dbReference type="PROSITE" id="PS01108">
    <property type="entry name" value="RIBOSOMAL_L24"/>
    <property type="match status" value="1"/>
</dbReference>
<dbReference type="InterPro" id="IPR005824">
    <property type="entry name" value="KOW"/>
</dbReference>
<dbReference type="EMBL" id="GBBK01003443">
    <property type="protein sequence ID" value="JAC21039.1"/>
    <property type="molecule type" value="mRNA"/>
</dbReference>
<evidence type="ECO:0000259" key="7">
    <source>
        <dbReference type="Pfam" id="PF00467"/>
    </source>
</evidence>
<accession>A0A023FIU0</accession>
<dbReference type="NCBIfam" id="TIGR01079">
    <property type="entry name" value="rplX_bact"/>
    <property type="match status" value="1"/>
</dbReference>
<keyword evidence="3 6" id="KW-0687">Ribonucleoprotein</keyword>
<reference evidence="9" key="1">
    <citation type="submission" date="2014-03" db="EMBL/GenBank/DDBJ databases">
        <title>The sialotranscriptome of Amblyomma triste, Amblyomma parvum and Amblyomma cajennense ticks, uncovered by 454-based RNA-seq.</title>
        <authorList>
            <person name="Garcia G.R."/>
            <person name="Gardinassi L.G."/>
            <person name="Ribeiro J.M."/>
            <person name="Anatriello E."/>
            <person name="Ferreira B.R."/>
            <person name="Moreira H.N."/>
            <person name="Mafra C."/>
            <person name="Olegario M.M."/>
            <person name="Szabo P.J."/>
            <person name="Miranda-Santos I.K."/>
            <person name="Maruyama S.R."/>
        </authorList>
    </citation>
    <scope>NUCLEOTIDE SEQUENCE</scope>
    <source>
        <strain evidence="9">Uberlandia</strain>
        <tissue evidence="9">Salivary glands</tissue>
    </source>
</reference>
<name>A0A023FIU0_AMBCJ</name>
<evidence type="ECO:0000259" key="8">
    <source>
        <dbReference type="Pfam" id="PF17136"/>
    </source>
</evidence>
<evidence type="ECO:0000256" key="2">
    <source>
        <dbReference type="ARBA" id="ARBA00022980"/>
    </source>
</evidence>
<dbReference type="InterPro" id="IPR014722">
    <property type="entry name" value="Rib_uL2_dom2"/>
</dbReference>
<evidence type="ECO:0000256" key="3">
    <source>
        <dbReference type="ARBA" id="ARBA00023274"/>
    </source>
</evidence>
<evidence type="ECO:0000256" key="1">
    <source>
        <dbReference type="ARBA" id="ARBA00010618"/>
    </source>
</evidence>
<protein>
    <recommendedName>
        <fullName evidence="4">Large ribosomal subunit protein uL24m</fullName>
    </recommendedName>
    <alternativeName>
        <fullName evidence="5">39S ribosomal protein L24, mitochondrial</fullName>
    </alternativeName>
</protein>
<dbReference type="InterPro" id="IPR057264">
    <property type="entry name" value="Ribosomal_uL24_C"/>
</dbReference>
<feature type="domain" description="KOW" evidence="7">
    <location>
        <begin position="88"/>
        <end position="116"/>
    </location>
</feature>
<dbReference type="Pfam" id="PF17136">
    <property type="entry name" value="ribosomal_L24"/>
    <property type="match status" value="1"/>
</dbReference>
<dbReference type="Gene3D" id="2.30.30.30">
    <property type="match status" value="1"/>
</dbReference>
<dbReference type="InterPro" id="IPR003256">
    <property type="entry name" value="Ribosomal_uL24"/>
</dbReference>
<dbReference type="GO" id="GO:0003723">
    <property type="term" value="F:RNA binding"/>
    <property type="evidence" value="ECO:0007669"/>
    <property type="project" value="InterPro"/>
</dbReference>
<dbReference type="CDD" id="cd06089">
    <property type="entry name" value="KOW_RPL26"/>
    <property type="match status" value="1"/>
</dbReference>
<feature type="domain" description="Large ribosomal subunit protein uL24 C-terminal" evidence="8">
    <location>
        <begin position="130"/>
        <end position="183"/>
    </location>
</feature>
<dbReference type="GO" id="GO:0005840">
    <property type="term" value="C:ribosome"/>
    <property type="evidence" value="ECO:0007669"/>
    <property type="project" value="UniProtKB-KW"/>
</dbReference>
<evidence type="ECO:0000256" key="4">
    <source>
        <dbReference type="ARBA" id="ARBA00035283"/>
    </source>
</evidence>
<sequence length="247" mass="29006">MRLTSFLLKASKLPKDYANFPKSYMKRVMAQVEWRTPKGPQYRPAVIQRKKYYYGLARPWQTEFWNENLPGVPSRHVYVEPIVWTVFRGDRVEILVGKDKGKQGIVNYIVKERNWVCVEGLNCEHRTVTNEGVTQVMKTEMPLLVTTQVALVDPTDNKPTKVEWRYTEDGERVRVSVRSGRIVPIPLMAEETYDYKSKSAYSEQPKDTRAKELEKITFVPKLMTFEQEIMEELGIKEDRVPAKTYWY</sequence>
<dbReference type="Pfam" id="PF00467">
    <property type="entry name" value="KOW"/>
    <property type="match status" value="1"/>
</dbReference>
<keyword evidence="2 6" id="KW-0689">Ribosomal protein</keyword>
<proteinExistence type="evidence at transcript level"/>
<organism evidence="9">
    <name type="scientific">Amblyomma cajennense</name>
    <name type="common">Cayenne tick</name>
    <name type="synonym">Acarus cajennensis</name>
    <dbReference type="NCBI Taxonomy" id="34607"/>
    <lineage>
        <taxon>Eukaryota</taxon>
        <taxon>Metazoa</taxon>
        <taxon>Ecdysozoa</taxon>
        <taxon>Arthropoda</taxon>
        <taxon>Chelicerata</taxon>
        <taxon>Arachnida</taxon>
        <taxon>Acari</taxon>
        <taxon>Parasitiformes</taxon>
        <taxon>Ixodida</taxon>
        <taxon>Ixodoidea</taxon>
        <taxon>Ixodidae</taxon>
        <taxon>Amblyomminae</taxon>
        <taxon>Amblyomma</taxon>
    </lineage>
</organism>
<dbReference type="SUPFAM" id="SSF50104">
    <property type="entry name" value="Translation proteins SH3-like domain"/>
    <property type="match status" value="1"/>
</dbReference>
<dbReference type="AlphaFoldDB" id="A0A023FIU0"/>
<evidence type="ECO:0000313" key="9">
    <source>
        <dbReference type="EMBL" id="JAC21039.1"/>
    </source>
</evidence>
<dbReference type="PANTHER" id="PTHR12903">
    <property type="entry name" value="MITOCHONDRIAL RIBOSOMAL PROTEIN L24"/>
    <property type="match status" value="1"/>
</dbReference>
<comment type="similarity">
    <text evidence="1 6">Belongs to the universal ribosomal protein uL24 family.</text>
</comment>
<evidence type="ECO:0000256" key="5">
    <source>
        <dbReference type="ARBA" id="ARBA00035357"/>
    </source>
</evidence>
<dbReference type="GO" id="GO:0003735">
    <property type="term" value="F:structural constituent of ribosome"/>
    <property type="evidence" value="ECO:0007669"/>
    <property type="project" value="InterPro"/>
</dbReference>
<dbReference type="InterPro" id="IPR008991">
    <property type="entry name" value="Translation_prot_SH3-like_sf"/>
</dbReference>
<dbReference type="GO" id="GO:0006412">
    <property type="term" value="P:translation"/>
    <property type="evidence" value="ECO:0007669"/>
    <property type="project" value="InterPro"/>
</dbReference>
<evidence type="ECO:0000256" key="6">
    <source>
        <dbReference type="RuleBase" id="RU003477"/>
    </source>
</evidence>
<dbReference type="InterPro" id="IPR041988">
    <property type="entry name" value="Ribosomal_uL24_KOW"/>
</dbReference>
<dbReference type="GO" id="GO:1990904">
    <property type="term" value="C:ribonucleoprotein complex"/>
    <property type="evidence" value="ECO:0007669"/>
    <property type="project" value="UniProtKB-KW"/>
</dbReference>
<dbReference type="InterPro" id="IPR005825">
    <property type="entry name" value="Ribosomal_uL24_CS"/>
</dbReference>